<accession>A0A1M6NMM8</accession>
<reference evidence="2 3" key="1">
    <citation type="submission" date="2016-11" db="EMBL/GenBank/DDBJ databases">
        <authorList>
            <person name="Jaros S."/>
            <person name="Januszkiewicz K."/>
            <person name="Wedrychowicz H."/>
        </authorList>
    </citation>
    <scope>NUCLEOTIDE SEQUENCE [LARGE SCALE GENOMIC DNA]</scope>
    <source>
        <strain evidence="2 3">DSM 14501</strain>
    </source>
</reference>
<keyword evidence="1" id="KW-0812">Transmembrane</keyword>
<keyword evidence="1" id="KW-1133">Transmembrane helix</keyword>
<evidence type="ECO:0000313" key="2">
    <source>
        <dbReference type="EMBL" id="SHJ96991.1"/>
    </source>
</evidence>
<protein>
    <submittedName>
        <fullName evidence="2">Phage holin family Hol44, holin superfamily V</fullName>
    </submittedName>
</protein>
<dbReference type="InterPro" id="IPR032111">
    <property type="entry name" value="Clostridium_phage_holin"/>
</dbReference>
<feature type="transmembrane region" description="Helical" evidence="1">
    <location>
        <begin position="6"/>
        <end position="25"/>
    </location>
</feature>
<dbReference type="EMBL" id="FRAJ01000006">
    <property type="protein sequence ID" value="SHJ96991.1"/>
    <property type="molecule type" value="Genomic_DNA"/>
</dbReference>
<dbReference type="AlphaFoldDB" id="A0A1M6NMM8"/>
<sequence length="83" mass="9294">MDLFSYLSEESLILVPVIWVIGIFLKKTPKIPDWFIPWILLIISVVAMTVKLGFALQAFIQGILITGVSVLGHQLVKQTAKRS</sequence>
<feature type="transmembrane region" description="Helical" evidence="1">
    <location>
        <begin position="34"/>
        <end position="52"/>
    </location>
</feature>
<dbReference type="Pfam" id="PF16079">
    <property type="entry name" value="Phage_holin_5_2"/>
    <property type="match status" value="1"/>
</dbReference>
<keyword evidence="3" id="KW-1185">Reference proteome</keyword>
<organism evidence="2 3">
    <name type="scientific">Caminicella sporogenes DSM 14501</name>
    <dbReference type="NCBI Taxonomy" id="1121266"/>
    <lineage>
        <taxon>Bacteria</taxon>
        <taxon>Bacillati</taxon>
        <taxon>Bacillota</taxon>
        <taxon>Clostridia</taxon>
        <taxon>Peptostreptococcales</taxon>
        <taxon>Caminicellaceae</taxon>
        <taxon>Caminicella</taxon>
    </lineage>
</organism>
<dbReference type="STRING" id="1121266.SAMN02745883_00948"/>
<name>A0A1M6NMM8_9FIRM</name>
<dbReference type="Proteomes" id="UP000184082">
    <property type="component" value="Unassembled WGS sequence"/>
</dbReference>
<keyword evidence="1" id="KW-0472">Membrane</keyword>
<dbReference type="RefSeq" id="WP_072966215.1">
    <property type="nucleotide sequence ID" value="NZ_FRAJ01000006.1"/>
</dbReference>
<evidence type="ECO:0000313" key="3">
    <source>
        <dbReference type="Proteomes" id="UP000184082"/>
    </source>
</evidence>
<evidence type="ECO:0000256" key="1">
    <source>
        <dbReference type="SAM" id="Phobius"/>
    </source>
</evidence>
<gene>
    <name evidence="2" type="ORF">SAMN02745883_00948</name>
</gene>
<proteinExistence type="predicted"/>